<dbReference type="EMBL" id="LAZR01051915">
    <property type="protein sequence ID" value="KKK84118.1"/>
    <property type="molecule type" value="Genomic_DNA"/>
</dbReference>
<sequence>MLLPLPLFILMGEVMFLSGVAPLMMDAVDKWVGRVPGRLGLMAVAGGSLFATLSGVS</sequence>
<proteinExistence type="predicted"/>
<dbReference type="InterPro" id="IPR010656">
    <property type="entry name" value="DctM"/>
</dbReference>
<evidence type="ECO:0000259" key="2">
    <source>
        <dbReference type="Pfam" id="PF06808"/>
    </source>
</evidence>
<keyword evidence="1" id="KW-1133">Transmembrane helix</keyword>
<protein>
    <recommendedName>
        <fullName evidence="2">TRAP C4-dicarboxylate transport system permease DctM subunit domain-containing protein</fullName>
    </recommendedName>
</protein>
<keyword evidence="1" id="KW-0472">Membrane</keyword>
<comment type="caution">
    <text evidence="3">The sequence shown here is derived from an EMBL/GenBank/DDBJ whole genome shotgun (WGS) entry which is preliminary data.</text>
</comment>
<accession>A0A0F8YRP7</accession>
<keyword evidence="1" id="KW-0812">Transmembrane</keyword>
<feature type="transmembrane region" description="Helical" evidence="1">
    <location>
        <begin position="37"/>
        <end position="56"/>
    </location>
</feature>
<feature type="transmembrane region" description="Helical" evidence="1">
    <location>
        <begin position="6"/>
        <end position="25"/>
    </location>
</feature>
<reference evidence="3" key="1">
    <citation type="journal article" date="2015" name="Nature">
        <title>Complex archaea that bridge the gap between prokaryotes and eukaryotes.</title>
        <authorList>
            <person name="Spang A."/>
            <person name="Saw J.H."/>
            <person name="Jorgensen S.L."/>
            <person name="Zaremba-Niedzwiedzka K."/>
            <person name="Martijn J."/>
            <person name="Lind A.E."/>
            <person name="van Eijk R."/>
            <person name="Schleper C."/>
            <person name="Guy L."/>
            <person name="Ettema T.J."/>
        </authorList>
    </citation>
    <scope>NUCLEOTIDE SEQUENCE</scope>
</reference>
<dbReference type="AlphaFoldDB" id="A0A0F8YRP7"/>
<evidence type="ECO:0000313" key="3">
    <source>
        <dbReference type="EMBL" id="KKK84118.1"/>
    </source>
</evidence>
<dbReference type="Pfam" id="PF06808">
    <property type="entry name" value="DctM"/>
    <property type="match status" value="1"/>
</dbReference>
<organism evidence="3">
    <name type="scientific">marine sediment metagenome</name>
    <dbReference type="NCBI Taxonomy" id="412755"/>
    <lineage>
        <taxon>unclassified sequences</taxon>
        <taxon>metagenomes</taxon>
        <taxon>ecological metagenomes</taxon>
    </lineage>
</organism>
<feature type="non-terminal residue" evidence="3">
    <location>
        <position position="57"/>
    </location>
</feature>
<feature type="domain" description="TRAP C4-dicarboxylate transport system permease DctM subunit" evidence="2">
    <location>
        <begin position="2"/>
        <end position="56"/>
    </location>
</feature>
<name>A0A0F8YRP7_9ZZZZ</name>
<gene>
    <name evidence="3" type="ORF">LCGC14_2786560</name>
</gene>
<evidence type="ECO:0000256" key="1">
    <source>
        <dbReference type="SAM" id="Phobius"/>
    </source>
</evidence>